<dbReference type="PROSITE" id="PS00012">
    <property type="entry name" value="PHOSPHOPANTETHEINE"/>
    <property type="match status" value="1"/>
</dbReference>
<evidence type="ECO:0000313" key="6">
    <source>
        <dbReference type="EMBL" id="SDP95842.1"/>
    </source>
</evidence>
<name>A0A1H0WYW7_9PSEU</name>
<feature type="domain" description="Carrier" evidence="4">
    <location>
        <begin position="1157"/>
        <end position="1228"/>
    </location>
</feature>
<dbReference type="Gene3D" id="1.10.1200.10">
    <property type="entry name" value="ACP-like"/>
    <property type="match status" value="1"/>
</dbReference>
<gene>
    <name evidence="6" type="ORF">SAMN05421507_12616</name>
</gene>
<dbReference type="SUPFAM" id="SSF53901">
    <property type="entry name" value="Thiolase-like"/>
    <property type="match status" value="1"/>
</dbReference>
<dbReference type="CDD" id="cd00833">
    <property type="entry name" value="PKS"/>
    <property type="match status" value="1"/>
</dbReference>
<keyword evidence="1" id="KW-0596">Phosphopantetheine</keyword>
<dbReference type="InterPro" id="IPR020841">
    <property type="entry name" value="PKS_Beta-ketoAc_synthase_dom"/>
</dbReference>
<evidence type="ECO:0000256" key="2">
    <source>
        <dbReference type="ARBA" id="ARBA00022553"/>
    </source>
</evidence>
<evidence type="ECO:0000313" key="7">
    <source>
        <dbReference type="Proteomes" id="UP000199691"/>
    </source>
</evidence>
<dbReference type="SUPFAM" id="SSF47336">
    <property type="entry name" value="ACP-like"/>
    <property type="match status" value="1"/>
</dbReference>
<dbReference type="SUPFAM" id="SSF52151">
    <property type="entry name" value="FabD/lysophospholipase-like"/>
    <property type="match status" value="1"/>
</dbReference>
<dbReference type="InterPro" id="IPR014043">
    <property type="entry name" value="Acyl_transferase_dom"/>
</dbReference>
<dbReference type="AlphaFoldDB" id="A0A1H0WYW7"/>
<organism evidence="6 7">
    <name type="scientific">Lentzea jiangxiensis</name>
    <dbReference type="NCBI Taxonomy" id="641025"/>
    <lineage>
        <taxon>Bacteria</taxon>
        <taxon>Bacillati</taxon>
        <taxon>Actinomycetota</taxon>
        <taxon>Actinomycetes</taxon>
        <taxon>Pseudonocardiales</taxon>
        <taxon>Pseudonocardiaceae</taxon>
        <taxon>Lentzea</taxon>
    </lineage>
</organism>
<dbReference type="InterPro" id="IPR016036">
    <property type="entry name" value="Malonyl_transacylase_ACP-bd"/>
</dbReference>
<dbReference type="InterPro" id="IPR006162">
    <property type="entry name" value="Ppantetheine_attach_site"/>
</dbReference>
<accession>A0A1H0WYW7</accession>
<reference evidence="7" key="1">
    <citation type="submission" date="2016-10" db="EMBL/GenBank/DDBJ databases">
        <authorList>
            <person name="Varghese N."/>
            <person name="Submissions S."/>
        </authorList>
    </citation>
    <scope>NUCLEOTIDE SEQUENCE [LARGE SCALE GENOMIC DNA]</scope>
    <source>
        <strain evidence="7">CGMCC 4.6609</strain>
    </source>
</reference>
<dbReference type="InterPro" id="IPR016035">
    <property type="entry name" value="Acyl_Trfase/lysoPLipase"/>
</dbReference>
<dbReference type="Pfam" id="PF00550">
    <property type="entry name" value="PP-binding"/>
    <property type="match status" value="1"/>
</dbReference>
<dbReference type="PROSITE" id="PS52004">
    <property type="entry name" value="KS3_2"/>
    <property type="match status" value="1"/>
</dbReference>
<dbReference type="InterPro" id="IPR009081">
    <property type="entry name" value="PP-bd_ACP"/>
</dbReference>
<dbReference type="InterPro" id="IPR049551">
    <property type="entry name" value="PKS_DH_C"/>
</dbReference>
<evidence type="ECO:0000259" key="4">
    <source>
        <dbReference type="PROSITE" id="PS50075"/>
    </source>
</evidence>
<dbReference type="SMART" id="SM00827">
    <property type="entry name" value="PKS_AT"/>
    <property type="match status" value="1"/>
</dbReference>
<dbReference type="SMART" id="SM00825">
    <property type="entry name" value="PKS_KS"/>
    <property type="match status" value="1"/>
</dbReference>
<dbReference type="PROSITE" id="PS00606">
    <property type="entry name" value="KS3_1"/>
    <property type="match status" value="1"/>
</dbReference>
<dbReference type="EMBL" id="FNIX01000026">
    <property type="protein sequence ID" value="SDP95842.1"/>
    <property type="molecule type" value="Genomic_DNA"/>
</dbReference>
<dbReference type="PANTHER" id="PTHR43775">
    <property type="entry name" value="FATTY ACID SYNTHASE"/>
    <property type="match status" value="1"/>
</dbReference>
<dbReference type="SMART" id="SM00826">
    <property type="entry name" value="PKS_DH"/>
    <property type="match status" value="1"/>
</dbReference>
<dbReference type="STRING" id="641025.SAMN05421507_12616"/>
<protein>
    <submittedName>
        <fullName evidence="6">Acyl transferase domain-containing protein</fullName>
    </submittedName>
</protein>
<dbReference type="InterPro" id="IPR001227">
    <property type="entry name" value="Ac_transferase_dom_sf"/>
</dbReference>
<dbReference type="InterPro" id="IPR050091">
    <property type="entry name" value="PKS_NRPS_Biosynth_Enz"/>
</dbReference>
<dbReference type="PROSITE" id="PS50075">
    <property type="entry name" value="CARRIER"/>
    <property type="match status" value="1"/>
</dbReference>
<dbReference type="GO" id="GO:0004315">
    <property type="term" value="F:3-oxoacyl-[acyl-carrier-protein] synthase activity"/>
    <property type="evidence" value="ECO:0007669"/>
    <property type="project" value="InterPro"/>
</dbReference>
<keyword evidence="2" id="KW-0597">Phosphoprotein</keyword>
<dbReference type="Pfam" id="PF00698">
    <property type="entry name" value="Acyl_transf_1"/>
    <property type="match status" value="1"/>
</dbReference>
<dbReference type="SMART" id="SM00823">
    <property type="entry name" value="PKS_PP"/>
    <property type="match status" value="1"/>
</dbReference>
<dbReference type="InterPro" id="IPR014030">
    <property type="entry name" value="Ketoacyl_synth_N"/>
</dbReference>
<dbReference type="GO" id="GO:0004312">
    <property type="term" value="F:fatty acid synthase activity"/>
    <property type="evidence" value="ECO:0007669"/>
    <property type="project" value="TreeGrafter"/>
</dbReference>
<dbReference type="PANTHER" id="PTHR43775:SF37">
    <property type="entry name" value="SI:DKEY-61P9.11"/>
    <property type="match status" value="1"/>
</dbReference>
<dbReference type="GO" id="GO:0031177">
    <property type="term" value="F:phosphopantetheine binding"/>
    <property type="evidence" value="ECO:0007669"/>
    <property type="project" value="InterPro"/>
</dbReference>
<dbReference type="InterPro" id="IPR014031">
    <property type="entry name" value="Ketoacyl_synth_C"/>
</dbReference>
<sequence length="1228" mass="131336">MTHRHASTRSGSTSSREVAVAGMACRFPGARSVAAFWDLLTRNVDAVSEIPRDRFDIDDWYSTEPAPGRTISRHGGFLADVRGFDAEFFGISPREARAMDPQQRLLLEVAWEALEDAGIRPSGLAGRRVGVFVGQATAEYGKASRSAGNHDVRHAAGGELRAVTSGRLSYALDLRGPSIVVDTACSSSLVAVHNARQALLAGECDIAIAAGVNVILLPDDAIAYSQASMLAPDGRCKFGSARADGFVRSEGIGAVVLERLNDAVEHGDRVHAVLLGSAVSNDGRGSGFLLQPAVHGQAEMLEAAYQDAGLKPSTVDYIEAHGTGTSVGDRVELAALREIAGEGREKPLLLGSVKSNIGHTEAAAGVAGLIKAVLIAEHRTVPASLHAHVPAEGLTDGPLRLVTRNQPLTSEQPIIGVSSFGISGTNVHVVLTSPPDAVPTADDGRPRVLTLSAKSVAALRDAAASYLSHLDGTAAVHDTCYTAAVRRDHHEHRLAVTGASIAEFQSGLRAFLAGETPPGRATERPQVVFQFPGQGSQWRGMGRELYEVSPAFRAALDECDAAVRDEAGWSVVDVLTGAAPWQETIQVIQPVLWAVQVALATHWQSWGVHPDVVVGHSMGEVAAAQIAGALSTRDAAAVICRRSALMQETAGSGAMLWAELSAGHAEGLLRRYRGEVCVAADNSPGTCVLAGPVELMKTVAEDLASLGIAYRPVKDVDVASHSPLMDKVAAALREQLDELRPHTPRIDFRSTVDDGRRELDARYWADNVRRTVRLNDTVRRILTDSRHTVVLEISPHPVLLAAVAEIGEAVTVPSLLRGEPELRTITRALGHLHAAGVPVDWASWFGGGRCVPLPSYPWQHQEYWFESFTEHTELVREVDVAALGIAEALKGLRFRGLTPLPCAALFEAVLSVARGTGTSAEHALKSVRFHELCTIDPESLPTLTVALRPERGGLRAFTVHTGEGLLLASGELERGGSISTVELDWAFERCREYVRDSDFQELAARHGYEFEGPFRSLRQAWRGQDMAVARFGAAGSAPVVLETGMQTVMLALGSAAVPLGVDRVRITGRATGEFWAVARRRRGRPVVDVRLYDDRHDCFAELTGITVRTEASAPFGRLTELVNGVTNLLRSARTPAPLPVRVPTQHKEPVVVEQPGEPVREVVLGHVAAVLGTTPDRLDTRRALRDLGLDSLMAAQLAARLKKSLGRTVPATQLLGPEDVAALADSLT</sequence>
<dbReference type="Gene3D" id="3.30.70.3290">
    <property type="match status" value="1"/>
</dbReference>
<evidence type="ECO:0000259" key="5">
    <source>
        <dbReference type="PROSITE" id="PS52004"/>
    </source>
</evidence>
<dbReference type="Gene3D" id="3.40.366.10">
    <property type="entry name" value="Malonyl-Coenzyme A Acyl Carrier Protein, domain 2"/>
    <property type="match status" value="1"/>
</dbReference>
<dbReference type="InterPro" id="IPR042104">
    <property type="entry name" value="PKS_dehydratase_sf"/>
</dbReference>
<dbReference type="InterPro" id="IPR020807">
    <property type="entry name" value="PKS_DH"/>
</dbReference>
<dbReference type="Pfam" id="PF00109">
    <property type="entry name" value="ketoacyl-synt"/>
    <property type="match status" value="1"/>
</dbReference>
<dbReference type="InterPro" id="IPR016039">
    <property type="entry name" value="Thiolase-like"/>
</dbReference>
<dbReference type="Gene3D" id="3.10.129.110">
    <property type="entry name" value="Polyketide synthase dehydratase"/>
    <property type="match status" value="1"/>
</dbReference>
<evidence type="ECO:0000256" key="1">
    <source>
        <dbReference type="ARBA" id="ARBA00022450"/>
    </source>
</evidence>
<feature type="domain" description="Ketosynthase family 3 (KS3)" evidence="5">
    <location>
        <begin position="15"/>
        <end position="433"/>
    </location>
</feature>
<dbReference type="Pfam" id="PF14765">
    <property type="entry name" value="PS-DH"/>
    <property type="match status" value="1"/>
</dbReference>
<dbReference type="Gene3D" id="3.40.47.10">
    <property type="match status" value="1"/>
</dbReference>
<dbReference type="InterPro" id="IPR018201">
    <property type="entry name" value="Ketoacyl_synth_AS"/>
</dbReference>
<dbReference type="SUPFAM" id="SSF55048">
    <property type="entry name" value="Probable ACP-binding domain of malonyl-CoA ACP transacylase"/>
    <property type="match status" value="1"/>
</dbReference>
<dbReference type="InterPro" id="IPR020806">
    <property type="entry name" value="PKS_PP-bd"/>
</dbReference>
<dbReference type="GO" id="GO:0006633">
    <property type="term" value="P:fatty acid biosynthetic process"/>
    <property type="evidence" value="ECO:0007669"/>
    <property type="project" value="InterPro"/>
</dbReference>
<dbReference type="Proteomes" id="UP000199691">
    <property type="component" value="Unassembled WGS sequence"/>
</dbReference>
<keyword evidence="7" id="KW-1185">Reference proteome</keyword>
<evidence type="ECO:0000256" key="3">
    <source>
        <dbReference type="ARBA" id="ARBA00022679"/>
    </source>
</evidence>
<dbReference type="InterPro" id="IPR032821">
    <property type="entry name" value="PKS_assoc"/>
</dbReference>
<proteinExistence type="predicted"/>
<dbReference type="Pfam" id="PF02801">
    <property type="entry name" value="Ketoacyl-synt_C"/>
    <property type="match status" value="1"/>
</dbReference>
<dbReference type="InterPro" id="IPR036736">
    <property type="entry name" value="ACP-like_sf"/>
</dbReference>
<dbReference type="Pfam" id="PF16197">
    <property type="entry name" value="KAsynt_C_assoc"/>
    <property type="match status" value="1"/>
</dbReference>
<keyword evidence="3 6" id="KW-0808">Transferase</keyword>